<name>A0A1B4G7K9_9BURK</name>
<organism evidence="1 2">
    <name type="scientific">Burkholderia mayonis</name>
    <dbReference type="NCBI Taxonomy" id="1385591"/>
    <lineage>
        <taxon>Bacteria</taxon>
        <taxon>Pseudomonadati</taxon>
        <taxon>Pseudomonadota</taxon>
        <taxon>Betaproteobacteria</taxon>
        <taxon>Burkholderiales</taxon>
        <taxon>Burkholderiaceae</taxon>
        <taxon>Burkholderia</taxon>
        <taxon>pseudomallei group</taxon>
    </lineage>
</organism>
<dbReference type="GO" id="GO:0004803">
    <property type="term" value="F:transposase activity"/>
    <property type="evidence" value="ECO:0007669"/>
    <property type="project" value="InterPro"/>
</dbReference>
<gene>
    <name evidence="1" type="ORF">WS71_23145</name>
</gene>
<dbReference type="Gene3D" id="1.10.10.10">
    <property type="entry name" value="Winged helix-like DNA-binding domain superfamily/Winged helix DNA-binding domain"/>
    <property type="match status" value="1"/>
</dbReference>
<dbReference type="EMBL" id="CP013389">
    <property type="protein sequence ID" value="AOJ11909.1"/>
    <property type="molecule type" value="Genomic_DNA"/>
</dbReference>
<proteinExistence type="predicted"/>
<accession>A0A1B4G7K9</accession>
<dbReference type="Proteomes" id="UP000067711">
    <property type="component" value="Chromosome 1"/>
</dbReference>
<protein>
    <submittedName>
        <fullName evidence="1">Transposase</fullName>
    </submittedName>
</protein>
<dbReference type="SUPFAM" id="SSF48295">
    <property type="entry name" value="TrpR-like"/>
    <property type="match status" value="1"/>
</dbReference>
<dbReference type="Pfam" id="PF01527">
    <property type="entry name" value="HTH_Tnp_1"/>
    <property type="match status" value="1"/>
</dbReference>
<evidence type="ECO:0000313" key="2">
    <source>
        <dbReference type="Proteomes" id="UP000067711"/>
    </source>
</evidence>
<dbReference type="InterPro" id="IPR010921">
    <property type="entry name" value="Trp_repressor/repl_initiator"/>
</dbReference>
<dbReference type="InterPro" id="IPR002514">
    <property type="entry name" value="Transposase_8"/>
</dbReference>
<evidence type="ECO:0000313" key="1">
    <source>
        <dbReference type="EMBL" id="AOJ11909.1"/>
    </source>
</evidence>
<dbReference type="InterPro" id="IPR036388">
    <property type="entry name" value="WH-like_DNA-bd_sf"/>
</dbReference>
<dbReference type="AlphaFoldDB" id="A0A1B4G7K9"/>
<dbReference type="GO" id="GO:0043565">
    <property type="term" value="F:sequence-specific DNA binding"/>
    <property type="evidence" value="ECO:0007669"/>
    <property type="project" value="InterPro"/>
</dbReference>
<dbReference type="GO" id="GO:0006313">
    <property type="term" value="P:DNA transposition"/>
    <property type="evidence" value="ECO:0007669"/>
    <property type="project" value="InterPro"/>
</dbReference>
<sequence>MTGRIVSTRFLSGHVYTMDGNEVEGLDLIEPTRRRRHSREFKEKVVRAAMQPNVSIAVVALHYRLNANLVRRWVVARQKQDVIEPAAVEALEAPQAAFVPLQLEASSASAGLSEIRIEVCRGAAIVTVHWPASAAGECAAWLGDWLR</sequence>
<reference evidence="1 2" key="1">
    <citation type="submission" date="2015-12" db="EMBL/GenBank/DDBJ databases">
        <title>Diversity of Burkholderia near neighbor genomes.</title>
        <authorList>
            <person name="Sahl J."/>
            <person name="Wagner D."/>
            <person name="Keim P."/>
        </authorList>
    </citation>
    <scope>NUCLEOTIDE SEQUENCE [LARGE SCALE GENOMIC DNA]</scope>
    <source>
        <strain evidence="1 2">BDU8</strain>
    </source>
</reference>